<keyword evidence="1" id="KW-0812">Transmembrane</keyword>
<keyword evidence="1" id="KW-0472">Membrane</keyword>
<dbReference type="AlphaFoldDB" id="F3KII4"/>
<evidence type="ECO:0000313" key="2">
    <source>
        <dbReference type="EMBL" id="EGG42843.1"/>
    </source>
</evidence>
<reference evidence="2" key="1">
    <citation type="journal article" date="2011" name="PLoS ONE">
        <title>Genome of a low-salinity ammonia-oxidizing archaeon determined by single-cell and metagenomic analysis.</title>
        <authorList>
            <person name="Blainey P.C."/>
            <person name="Mosier A.C."/>
            <person name="Potanina A."/>
            <person name="Francis C.A."/>
            <person name="Quake S.R."/>
        </authorList>
    </citation>
    <scope>NUCLEOTIDE SEQUENCE [LARGE SCALE GENOMIC DNA]</scope>
    <source>
        <strain evidence="2">SFB1</strain>
    </source>
</reference>
<dbReference type="HOGENOM" id="CLU_2270924_0_0_2"/>
<keyword evidence="1" id="KW-1133">Transmembrane helix</keyword>
<dbReference type="STRING" id="886738.Nlim_0268"/>
<accession>F3KII4</accession>
<dbReference type="Proteomes" id="UP000004348">
    <property type="component" value="Chromosome"/>
</dbReference>
<sequence>MICNECRFEFQTSLRYCPNCKCNIKTESKTPVEVTPNRIKLRFYFGIASIIGSLVLIASGIYYDDFITWIFGAIIFVLTIIQFPKQKKEFDDLSKKSKSGII</sequence>
<protein>
    <submittedName>
        <fullName evidence="2">Uncharacterized protein</fullName>
    </submittedName>
</protein>
<evidence type="ECO:0000256" key="1">
    <source>
        <dbReference type="SAM" id="Phobius"/>
    </source>
</evidence>
<feature type="transmembrane region" description="Helical" evidence="1">
    <location>
        <begin position="43"/>
        <end position="61"/>
    </location>
</feature>
<organism evidence="2">
    <name type="scientific">Candidatus Nitrosarchaeum limnium SFB1</name>
    <dbReference type="NCBI Taxonomy" id="886738"/>
    <lineage>
        <taxon>Archaea</taxon>
        <taxon>Nitrososphaerota</taxon>
        <taxon>Nitrososphaeria</taxon>
        <taxon>Nitrosopumilales</taxon>
        <taxon>Nitrosopumilaceae</taxon>
        <taxon>Nitrosarchaeum</taxon>
    </lineage>
</organism>
<feature type="transmembrane region" description="Helical" evidence="1">
    <location>
        <begin position="67"/>
        <end position="84"/>
    </location>
</feature>
<gene>
    <name evidence="2" type="ORF">Nlim_0268</name>
</gene>
<name>F3KII4_9ARCH</name>
<proteinExistence type="predicted"/>
<dbReference type="EMBL" id="AEGP01000020">
    <property type="protein sequence ID" value="EGG42843.1"/>
    <property type="molecule type" value="Genomic_DNA"/>
</dbReference>
<comment type="caution">
    <text evidence="2">The sequence shown here is derived from an EMBL/GenBank/DDBJ whole genome shotgun (WGS) entry which is preliminary data.</text>
</comment>